<dbReference type="PANTHER" id="PTHR10775:SF158">
    <property type="entry name" value="TNP2-LIKE TRANSPOSON PROTEIN"/>
    <property type="match status" value="1"/>
</dbReference>
<proteinExistence type="predicted"/>
<dbReference type="Pfam" id="PF02992">
    <property type="entry name" value="Transposase_21"/>
    <property type="match status" value="1"/>
</dbReference>
<dbReference type="InterPro" id="IPR025312">
    <property type="entry name" value="DUF4216"/>
</dbReference>
<reference evidence="4" key="1">
    <citation type="submission" date="2023-08" db="EMBL/GenBank/DDBJ databases">
        <title>A de novo genome assembly of Solanum verrucosum Schlechtendal, a Mexican diploid species geographically isolated from the other diploid A-genome species in potato relatives.</title>
        <authorList>
            <person name="Hosaka K."/>
        </authorList>
    </citation>
    <scope>NUCLEOTIDE SEQUENCE</scope>
    <source>
        <tissue evidence="4">Young leaves</tissue>
    </source>
</reference>
<keyword evidence="5" id="KW-1185">Reference proteome</keyword>
<dbReference type="PANTHER" id="PTHR10775">
    <property type="entry name" value="OS08G0208400 PROTEIN"/>
    <property type="match status" value="1"/>
</dbReference>
<name>A0AAF1A1P4_SOLVR</name>
<protein>
    <submittedName>
        <fullName evidence="4">Uncharacterized protein</fullName>
    </submittedName>
</protein>
<feature type="domain" description="DUF4218" evidence="2">
    <location>
        <begin position="765"/>
        <end position="876"/>
    </location>
</feature>
<evidence type="ECO:0000313" key="4">
    <source>
        <dbReference type="EMBL" id="WMV56794.1"/>
    </source>
</evidence>
<organism evidence="4 5">
    <name type="scientific">Solanum verrucosum</name>
    <dbReference type="NCBI Taxonomy" id="315347"/>
    <lineage>
        <taxon>Eukaryota</taxon>
        <taxon>Viridiplantae</taxon>
        <taxon>Streptophyta</taxon>
        <taxon>Embryophyta</taxon>
        <taxon>Tracheophyta</taxon>
        <taxon>Spermatophyta</taxon>
        <taxon>Magnoliopsida</taxon>
        <taxon>eudicotyledons</taxon>
        <taxon>Gunneridae</taxon>
        <taxon>Pentapetalae</taxon>
        <taxon>asterids</taxon>
        <taxon>lamiids</taxon>
        <taxon>Solanales</taxon>
        <taxon>Solanaceae</taxon>
        <taxon>Solanoideae</taxon>
        <taxon>Solaneae</taxon>
        <taxon>Solanum</taxon>
    </lineage>
</organism>
<evidence type="ECO:0000259" key="1">
    <source>
        <dbReference type="Pfam" id="PF13952"/>
    </source>
</evidence>
<dbReference type="AlphaFoldDB" id="A0AAF1A1P4"/>
<dbReference type="InterPro" id="IPR004242">
    <property type="entry name" value="Transposase_21"/>
</dbReference>
<accession>A0AAF1A1P4</accession>
<dbReference type="Proteomes" id="UP001234989">
    <property type="component" value="Chromosome 12"/>
</dbReference>
<dbReference type="Pfam" id="PF13960">
    <property type="entry name" value="DUF4218"/>
    <property type="match status" value="1"/>
</dbReference>
<evidence type="ECO:0000259" key="3">
    <source>
        <dbReference type="Pfam" id="PF13963"/>
    </source>
</evidence>
<dbReference type="InterPro" id="IPR025452">
    <property type="entry name" value="DUF4218"/>
</dbReference>
<feature type="domain" description="Transposase-associated" evidence="3">
    <location>
        <begin position="63"/>
        <end position="135"/>
    </location>
</feature>
<evidence type="ECO:0000313" key="5">
    <source>
        <dbReference type="Proteomes" id="UP001234989"/>
    </source>
</evidence>
<gene>
    <name evidence="4" type="ORF">MTR67_050179</name>
</gene>
<feature type="domain" description="DUF4216" evidence="1">
    <location>
        <begin position="1049"/>
        <end position="1124"/>
    </location>
</feature>
<dbReference type="Pfam" id="PF13952">
    <property type="entry name" value="DUF4216"/>
    <property type="match status" value="1"/>
</dbReference>
<sequence>MEILRDILCLQIFWGHFVSNGVANRSDPSPIFGTGINGRASRSSGIKKVEVILSANLVFSMDKSWIRMPRTTKEYLVGLNQFLEFAFKNGAIEDRIKCPCPQCCFGKWQTRAVVFDHLICKPFPQNYVIWVMHGETTVLQNSESREATQDTQPPKNPVELLINEAFHGFMRESVDVGPSQVVAEEEILNDMPTSYDKDFFELLKDGREELYEGSKYSKLEFLLKLYHIKCLSGLSDKGMTMILDLLRDAFKFAKIPDSFYEAKKTINKLCLDYVKIDACPNDCMLYWGDDVNEETCKHCHTSRWKLDKKNTNSKVAATGKKKKRPAKILRYFPLKPRLQRLFMCSKMAEHMRWHAEGGNKDGIIRHPRDGEAWKRFDTTHPEFAFDSRNVRLGLASDGFNPFGAMSTNYSIWPVILVPYNLPPWLCMKQPSSILSMIIPGPQMAGNNIDVYLQPLIKELNELWSEGVETFDSSKNEMFRMRAALMWTISDFPGLGILSGWNTYTGFACPSCNFDMEPCRLHHSKKWCFVGHRRFLARNHKFRLMKNHFDGTVEERNPPKKLSGSDILQQVTNIDVTFGRQAKLNDKRKRKRIKNRQSSVGEGLTQQWKKKSIFFNLPYWESNLLHHNLDVMHIEKNVFDNIVYTLLNDKEKSKDNIKARKDLQDMDIRQDLWPDENDDFRLGAFTIPKDKKVTFLTTLKNISMPDGYSSNISRCIHLESKRIFGLKSHDCHIIMEQLLPIAIRNVLPNQVVAVLVEFCSFFRHICLKNLSLMDLEKLQKRIVTTLCHLEMLFPPSFFTVMVHLTVHLVDEVIQGGPVHYRWMYFVERLLGHFKSLIGNKSQAEGCIAEGHKIEEVLTLFSRYFEDIESRINRPKRVNDESNRNKVSEMSSMFPRQGKVVGGFITFPLTHLEKTQAHRYVLLNCASAKPFIEQHIKRSSRGRKPSVTEVEKRINREFADWFPKRIMNQDIADTISDEIKFLAQGPAPYARRFTAYNINGFKFRTLSREQGLETQNSGVFLMSDTSCIASSADRNARQADLPYYGKLEDIIELNYYGKFRVVLFKCKWADTTRDRGFKRDVWNFNCVNFSKLIHTGDREDDDPYIEASQANMVYYVDDETDKEWSVAIHLQPRDVFDMGQVDEEEIFENEPYQQQEFEIFFDLDYGNIQISTEEHMSEHT</sequence>
<dbReference type="EMBL" id="CP133623">
    <property type="protein sequence ID" value="WMV56794.1"/>
    <property type="molecule type" value="Genomic_DNA"/>
</dbReference>
<evidence type="ECO:0000259" key="2">
    <source>
        <dbReference type="Pfam" id="PF13960"/>
    </source>
</evidence>
<dbReference type="InterPro" id="IPR029480">
    <property type="entry name" value="Transpos_assoc"/>
</dbReference>
<dbReference type="Pfam" id="PF13963">
    <property type="entry name" value="Transpos_assoc"/>
    <property type="match status" value="1"/>
</dbReference>